<evidence type="ECO:0000313" key="1">
    <source>
        <dbReference type="EMBL" id="KXG74376.1"/>
    </source>
</evidence>
<dbReference type="Proteomes" id="UP000070427">
    <property type="component" value="Unassembled WGS sequence"/>
</dbReference>
<organism evidence="1 2">
    <name type="scientific">Fervidicola ferrireducens</name>
    <dbReference type="NCBI Taxonomy" id="520764"/>
    <lineage>
        <taxon>Bacteria</taxon>
        <taxon>Bacillati</taxon>
        <taxon>Bacillota</taxon>
        <taxon>Clostridia</taxon>
        <taxon>Thermosediminibacterales</taxon>
        <taxon>Thermosediminibacteraceae</taxon>
        <taxon>Fervidicola</taxon>
    </lineage>
</organism>
<dbReference type="RefSeq" id="WP_066355350.1">
    <property type="nucleotide sequence ID" value="NZ_LOED01000050.1"/>
</dbReference>
<evidence type="ECO:0000313" key="2">
    <source>
        <dbReference type="Proteomes" id="UP000070427"/>
    </source>
</evidence>
<name>A0A140L1F1_9FIRM</name>
<comment type="caution">
    <text evidence="1">The sequence shown here is derived from an EMBL/GenBank/DDBJ whole genome shotgun (WGS) entry which is preliminary data.</text>
</comment>
<keyword evidence="2" id="KW-1185">Reference proteome</keyword>
<dbReference type="OrthoDB" id="2656948at2"/>
<gene>
    <name evidence="1" type="ORF">AN618_23260</name>
</gene>
<dbReference type="EMBL" id="LOED01000050">
    <property type="protein sequence ID" value="KXG74376.1"/>
    <property type="molecule type" value="Genomic_DNA"/>
</dbReference>
<accession>A0A140L1F1</accession>
<protein>
    <submittedName>
        <fullName evidence="1">Uncharacterized protein</fullName>
    </submittedName>
</protein>
<reference evidence="1 2" key="1">
    <citation type="submission" date="2015-12" db="EMBL/GenBank/DDBJ databases">
        <title>Draft genome sequnece of Fervidicola ferrireducens strain Y170.</title>
        <authorList>
            <person name="Patel B.K."/>
        </authorList>
    </citation>
    <scope>NUCLEOTIDE SEQUENCE [LARGE SCALE GENOMIC DNA]</scope>
    <source>
        <strain evidence="1 2">Y170</strain>
    </source>
</reference>
<sequence length="156" mass="17157">MDLIGFNVLTKNYTTAGDYYSCGQVRLYNDDGYNTYTTYKSPIVTLGSTKSSLLKSKGISNYKYQIYGETYGSAIYAEILGKEPDLIAAIGIDGTYGYVRSSDLTPPAPRTPEEAVAQNNVGDKLIPLYDKDGRTVIGQFRIIAGQVEYITDDTID</sequence>
<dbReference type="STRING" id="520764.AN618_23260"/>
<proteinExistence type="predicted"/>
<dbReference type="InParanoid" id="A0A140L1F1"/>
<dbReference type="AlphaFoldDB" id="A0A140L1F1"/>